<reference evidence="4" key="1">
    <citation type="journal article" date="2019" name="Environ. Microbiol.">
        <title>Fungal ecological strategies reflected in gene transcription - a case study of two litter decomposers.</title>
        <authorList>
            <person name="Barbi F."/>
            <person name="Kohler A."/>
            <person name="Barry K."/>
            <person name="Baskaran P."/>
            <person name="Daum C."/>
            <person name="Fauchery L."/>
            <person name="Ihrmark K."/>
            <person name="Kuo A."/>
            <person name="LaButti K."/>
            <person name="Lipzen A."/>
            <person name="Morin E."/>
            <person name="Grigoriev I.V."/>
            <person name="Henrissat B."/>
            <person name="Lindahl B."/>
            <person name="Martin F."/>
        </authorList>
    </citation>
    <scope>NUCLEOTIDE SEQUENCE</scope>
    <source>
        <strain evidence="4">JB14</strain>
    </source>
</reference>
<evidence type="ECO:0000313" key="4">
    <source>
        <dbReference type="EMBL" id="KAE9395063.1"/>
    </source>
</evidence>
<evidence type="ECO:0000313" key="5">
    <source>
        <dbReference type="Proteomes" id="UP000799118"/>
    </source>
</evidence>
<dbReference type="EMBL" id="ML769538">
    <property type="protein sequence ID" value="KAE9395063.1"/>
    <property type="molecule type" value="Genomic_DNA"/>
</dbReference>
<feature type="transmembrane region" description="Helical" evidence="2">
    <location>
        <begin position="253"/>
        <end position="275"/>
    </location>
</feature>
<dbReference type="InterPro" id="IPR014001">
    <property type="entry name" value="Helicase_ATP-bd"/>
</dbReference>
<feature type="non-terminal residue" evidence="4">
    <location>
        <position position="276"/>
    </location>
</feature>
<keyword evidence="2" id="KW-1133">Transmembrane helix</keyword>
<feature type="domain" description="Helicase ATP-binding" evidence="3">
    <location>
        <begin position="1"/>
        <end position="184"/>
    </location>
</feature>
<dbReference type="PANTHER" id="PTHR13710">
    <property type="entry name" value="DNA HELICASE RECQ FAMILY MEMBER"/>
    <property type="match status" value="1"/>
</dbReference>
<dbReference type="GO" id="GO:0005524">
    <property type="term" value="F:ATP binding"/>
    <property type="evidence" value="ECO:0007669"/>
    <property type="project" value="InterPro"/>
</dbReference>
<dbReference type="SUPFAM" id="SSF52540">
    <property type="entry name" value="P-loop containing nucleoside triphosphate hydrolases"/>
    <property type="match status" value="1"/>
</dbReference>
<dbReference type="GO" id="GO:0043138">
    <property type="term" value="F:3'-5' DNA helicase activity"/>
    <property type="evidence" value="ECO:0007669"/>
    <property type="project" value="TreeGrafter"/>
</dbReference>
<evidence type="ECO:0000256" key="2">
    <source>
        <dbReference type="SAM" id="Phobius"/>
    </source>
</evidence>
<dbReference type="GO" id="GO:0005694">
    <property type="term" value="C:chromosome"/>
    <property type="evidence" value="ECO:0007669"/>
    <property type="project" value="TreeGrafter"/>
</dbReference>
<proteinExistence type="inferred from homology"/>
<dbReference type="GO" id="GO:0005737">
    <property type="term" value="C:cytoplasm"/>
    <property type="evidence" value="ECO:0007669"/>
    <property type="project" value="TreeGrafter"/>
</dbReference>
<dbReference type="InterPro" id="IPR011545">
    <property type="entry name" value="DEAD/DEAH_box_helicase_dom"/>
</dbReference>
<dbReference type="OrthoDB" id="3260945at2759"/>
<dbReference type="GO" id="GO:0000724">
    <property type="term" value="P:double-strand break repair via homologous recombination"/>
    <property type="evidence" value="ECO:0007669"/>
    <property type="project" value="TreeGrafter"/>
</dbReference>
<keyword evidence="2" id="KW-0472">Membrane</keyword>
<dbReference type="GO" id="GO:0009378">
    <property type="term" value="F:four-way junction helicase activity"/>
    <property type="evidence" value="ECO:0007669"/>
    <property type="project" value="TreeGrafter"/>
</dbReference>
<feature type="non-terminal residue" evidence="4">
    <location>
        <position position="1"/>
    </location>
</feature>
<dbReference type="PROSITE" id="PS51192">
    <property type="entry name" value="HELICASE_ATP_BIND_1"/>
    <property type="match status" value="1"/>
</dbReference>
<evidence type="ECO:0000259" key="3">
    <source>
        <dbReference type="PROSITE" id="PS51192"/>
    </source>
</evidence>
<name>A0A6A4HBG5_9AGAR</name>
<dbReference type="Proteomes" id="UP000799118">
    <property type="component" value="Unassembled WGS sequence"/>
</dbReference>
<dbReference type="GO" id="GO:0003676">
    <property type="term" value="F:nucleic acid binding"/>
    <property type="evidence" value="ECO:0007669"/>
    <property type="project" value="InterPro"/>
</dbReference>
<gene>
    <name evidence="4" type="ORF">BT96DRAFT_795464</name>
</gene>
<sequence length="276" mass="30705">IAATGDGKSAAFQVPILVHDKISRHPELYPGILARKNTVGVIAIPTKGLATNIVKECDDLGISAFAYTHENITRANKEGIDLVAKISNCSYSIVCVDPEHLKKSPWVCIAQSPVFRSNILFACAEEAHLIEEWGNVDFCADFRYIGTFFRSKLPFSKSVIALSATVEPGQSTSLICHGEVFPQLLPYLSTGRKTIIHCQTLDTVYRVYVYLIQFLDETNYDSLRRIRVYHSLCSEKYNNRTLAMLEKDPMCQVCIAIVAFVNGINVHMLLISISLG</sequence>
<dbReference type="AlphaFoldDB" id="A0A6A4HBG5"/>
<dbReference type="Pfam" id="PF00270">
    <property type="entry name" value="DEAD"/>
    <property type="match status" value="1"/>
</dbReference>
<organism evidence="4 5">
    <name type="scientific">Gymnopus androsaceus JB14</name>
    <dbReference type="NCBI Taxonomy" id="1447944"/>
    <lineage>
        <taxon>Eukaryota</taxon>
        <taxon>Fungi</taxon>
        <taxon>Dikarya</taxon>
        <taxon>Basidiomycota</taxon>
        <taxon>Agaricomycotina</taxon>
        <taxon>Agaricomycetes</taxon>
        <taxon>Agaricomycetidae</taxon>
        <taxon>Agaricales</taxon>
        <taxon>Marasmiineae</taxon>
        <taxon>Omphalotaceae</taxon>
        <taxon>Gymnopus</taxon>
    </lineage>
</organism>
<keyword evidence="5" id="KW-1185">Reference proteome</keyword>
<evidence type="ECO:0000256" key="1">
    <source>
        <dbReference type="ARBA" id="ARBA00005446"/>
    </source>
</evidence>
<comment type="similarity">
    <text evidence="1">Belongs to the helicase family. RecQ subfamily.</text>
</comment>
<accession>A0A6A4HBG5</accession>
<protein>
    <recommendedName>
        <fullName evidence="3">Helicase ATP-binding domain-containing protein</fullName>
    </recommendedName>
</protein>
<dbReference type="PANTHER" id="PTHR13710:SF120">
    <property type="entry name" value="BIFUNCTIONAL 3'-5' EXONUCLEASE_ATP-DEPENDENT HELICASE WRN"/>
    <property type="match status" value="1"/>
</dbReference>
<dbReference type="Gene3D" id="3.40.50.300">
    <property type="entry name" value="P-loop containing nucleotide triphosphate hydrolases"/>
    <property type="match status" value="1"/>
</dbReference>
<dbReference type="InterPro" id="IPR027417">
    <property type="entry name" value="P-loop_NTPase"/>
</dbReference>
<keyword evidence="2" id="KW-0812">Transmembrane</keyword>
<dbReference type="GO" id="GO:0005634">
    <property type="term" value="C:nucleus"/>
    <property type="evidence" value="ECO:0007669"/>
    <property type="project" value="TreeGrafter"/>
</dbReference>